<sequence>MLVDPKKGYIFYGTGILLLLLAGIIFYAVNLSGSLAISKHSSPTTDISQVAELIPIPEQKKHGIKIANMVNPMLKTLGKRREEPFFDNGINILGKIFVAFSLILSIVAGFGILAISLVYICGLTIFPFILHLWTEFLNICQAIEVPELPGKSKIAYFFSRIKSRFSRRNLDDTYPHPSAPSYYTEQQPAFNPYFKEEEEPK</sequence>
<feature type="transmembrane region" description="Helical" evidence="1">
    <location>
        <begin position="96"/>
        <end position="129"/>
    </location>
</feature>
<dbReference type="OrthoDB" id="17800at2759"/>
<name>A0A098VME0_9MICR</name>
<evidence type="ECO:0000256" key="1">
    <source>
        <dbReference type="SAM" id="Phobius"/>
    </source>
</evidence>
<dbReference type="AlphaFoldDB" id="A0A098VME0"/>
<evidence type="ECO:0000313" key="3">
    <source>
        <dbReference type="Proteomes" id="UP000029725"/>
    </source>
</evidence>
<dbReference type="VEuPathDB" id="MicrosporidiaDB:DI09_87p80"/>
<comment type="caution">
    <text evidence="2">The sequence shown here is derived from an EMBL/GenBank/DDBJ whole genome shotgun (WGS) entry which is preliminary data.</text>
</comment>
<dbReference type="RefSeq" id="XP_013236571.1">
    <property type="nucleotide sequence ID" value="XM_013381117.1"/>
</dbReference>
<keyword evidence="1" id="KW-0472">Membrane</keyword>
<evidence type="ECO:0000313" key="2">
    <source>
        <dbReference type="EMBL" id="KGG50135.1"/>
    </source>
</evidence>
<accession>A0A098VME0</accession>
<reference evidence="2 3" key="1">
    <citation type="submission" date="2014-04" db="EMBL/GenBank/DDBJ databases">
        <title>A new species of microsporidia sheds light on the evolution of extreme parasitism.</title>
        <authorList>
            <person name="Haag K.L."/>
            <person name="James T.Y."/>
            <person name="Larsson R."/>
            <person name="Schaer T.M."/>
            <person name="Refardt D."/>
            <person name="Pombert J.-F."/>
            <person name="Ebert D."/>
        </authorList>
    </citation>
    <scope>NUCLEOTIDE SEQUENCE [LARGE SCALE GENOMIC DNA]</scope>
    <source>
        <strain evidence="2 3">UGP3</strain>
        <tissue evidence="2">Spores</tissue>
    </source>
</reference>
<proteinExistence type="predicted"/>
<protein>
    <submittedName>
        <fullName evidence="2">Uncharacterized protein</fullName>
    </submittedName>
</protein>
<dbReference type="Proteomes" id="UP000029725">
    <property type="component" value="Unassembled WGS sequence"/>
</dbReference>
<feature type="transmembrane region" description="Helical" evidence="1">
    <location>
        <begin position="9"/>
        <end position="29"/>
    </location>
</feature>
<keyword evidence="3" id="KW-1185">Reference proteome</keyword>
<keyword evidence="1" id="KW-0812">Transmembrane</keyword>
<keyword evidence="1" id="KW-1133">Transmembrane helix</keyword>
<dbReference type="HOGENOM" id="CLU_1360710_0_0_1"/>
<organism evidence="2 3">
    <name type="scientific">Mitosporidium daphniae</name>
    <dbReference type="NCBI Taxonomy" id="1485682"/>
    <lineage>
        <taxon>Eukaryota</taxon>
        <taxon>Fungi</taxon>
        <taxon>Fungi incertae sedis</taxon>
        <taxon>Microsporidia</taxon>
        <taxon>Mitosporidium</taxon>
    </lineage>
</organism>
<dbReference type="EMBL" id="JMKJ01000598">
    <property type="protein sequence ID" value="KGG50135.1"/>
    <property type="molecule type" value="Genomic_DNA"/>
</dbReference>
<gene>
    <name evidence="2" type="ORF">DI09_87p80</name>
</gene>
<dbReference type="GeneID" id="25260985"/>